<sequence>MSEKFNIKLMELTTFILIIICIFAVYKLYTNPVSLNNVINNSSIKSIFIRMIVNDTKDYEISDEHDIKLDKDEDINEFITILNKYKYSKIPRFYNDRVFPVNYSDVTIDCVINYDDNKVLHQQVAIDSDNEVTFYNKKANIKIM</sequence>
<keyword evidence="1" id="KW-0812">Transmembrane</keyword>
<protein>
    <submittedName>
        <fullName evidence="2">Uncharacterized protein</fullName>
    </submittedName>
</protein>
<gene>
    <name evidence="2" type="ORF">SDC9_55267</name>
</gene>
<keyword evidence="1" id="KW-1133">Transmembrane helix</keyword>
<keyword evidence="1" id="KW-0472">Membrane</keyword>
<proteinExistence type="predicted"/>
<accession>A0A644WZB9</accession>
<evidence type="ECO:0000256" key="1">
    <source>
        <dbReference type="SAM" id="Phobius"/>
    </source>
</evidence>
<name>A0A644WZB9_9ZZZZ</name>
<dbReference type="EMBL" id="VSSQ01001511">
    <property type="protein sequence ID" value="MPM08951.1"/>
    <property type="molecule type" value="Genomic_DNA"/>
</dbReference>
<evidence type="ECO:0000313" key="2">
    <source>
        <dbReference type="EMBL" id="MPM08951.1"/>
    </source>
</evidence>
<comment type="caution">
    <text evidence="2">The sequence shown here is derived from an EMBL/GenBank/DDBJ whole genome shotgun (WGS) entry which is preliminary data.</text>
</comment>
<organism evidence="2">
    <name type="scientific">bioreactor metagenome</name>
    <dbReference type="NCBI Taxonomy" id="1076179"/>
    <lineage>
        <taxon>unclassified sequences</taxon>
        <taxon>metagenomes</taxon>
        <taxon>ecological metagenomes</taxon>
    </lineage>
</organism>
<dbReference type="AlphaFoldDB" id="A0A644WZB9"/>
<feature type="transmembrane region" description="Helical" evidence="1">
    <location>
        <begin position="12"/>
        <end position="29"/>
    </location>
</feature>
<reference evidence="2" key="1">
    <citation type="submission" date="2019-08" db="EMBL/GenBank/DDBJ databases">
        <authorList>
            <person name="Kucharzyk K."/>
            <person name="Murdoch R.W."/>
            <person name="Higgins S."/>
            <person name="Loffler F."/>
        </authorList>
    </citation>
    <scope>NUCLEOTIDE SEQUENCE</scope>
</reference>